<feature type="domain" description="Glyoxalase-like" evidence="1">
    <location>
        <begin position="14"/>
        <end position="131"/>
    </location>
</feature>
<proteinExistence type="predicted"/>
<evidence type="ECO:0000259" key="1">
    <source>
        <dbReference type="Pfam" id="PF18029"/>
    </source>
</evidence>
<dbReference type="OrthoDB" id="9793039at2"/>
<dbReference type="InterPro" id="IPR029068">
    <property type="entry name" value="Glyas_Bleomycin-R_OHBP_Dase"/>
</dbReference>
<dbReference type="Gene3D" id="3.10.180.10">
    <property type="entry name" value="2,3-Dihydroxybiphenyl 1,2-Dioxygenase, domain 1"/>
    <property type="match status" value="1"/>
</dbReference>
<organism evidence="2 3">
    <name type="scientific">Naasia lichenicola</name>
    <dbReference type="NCBI Taxonomy" id="2565933"/>
    <lineage>
        <taxon>Bacteria</taxon>
        <taxon>Bacillati</taxon>
        <taxon>Actinomycetota</taxon>
        <taxon>Actinomycetes</taxon>
        <taxon>Micrococcales</taxon>
        <taxon>Microbacteriaceae</taxon>
        <taxon>Naasia</taxon>
    </lineage>
</organism>
<reference evidence="2 3" key="1">
    <citation type="submission" date="2019-04" db="EMBL/GenBank/DDBJ databases">
        <authorList>
            <person name="Jiang L."/>
        </authorList>
    </citation>
    <scope>NUCLEOTIDE SEQUENCE [LARGE SCALE GENOMIC DNA]</scope>
    <source>
        <strain evidence="2 3">YIM 131853</strain>
    </source>
</reference>
<name>A0A4V3WSY6_9MICO</name>
<accession>A0A4V3WSY6</accession>
<dbReference type="AlphaFoldDB" id="A0A4V3WSY6"/>
<dbReference type="Pfam" id="PF18029">
    <property type="entry name" value="Glyoxalase_6"/>
    <property type="match status" value="1"/>
</dbReference>
<dbReference type="EMBL" id="SSSM01000005">
    <property type="protein sequence ID" value="THG29917.1"/>
    <property type="molecule type" value="Genomic_DNA"/>
</dbReference>
<evidence type="ECO:0000313" key="3">
    <source>
        <dbReference type="Proteomes" id="UP000309133"/>
    </source>
</evidence>
<dbReference type="SUPFAM" id="SSF54593">
    <property type="entry name" value="Glyoxalase/Bleomycin resistance protein/Dihydroxybiphenyl dioxygenase"/>
    <property type="match status" value="1"/>
</dbReference>
<gene>
    <name evidence="2" type="ORF">E6C64_14820</name>
</gene>
<dbReference type="RefSeq" id="WP_136428246.1">
    <property type="nucleotide sequence ID" value="NZ_SSSM01000005.1"/>
</dbReference>
<evidence type="ECO:0000313" key="2">
    <source>
        <dbReference type="EMBL" id="THG29917.1"/>
    </source>
</evidence>
<dbReference type="Proteomes" id="UP000309133">
    <property type="component" value="Unassembled WGS sequence"/>
</dbReference>
<comment type="caution">
    <text evidence="2">The sequence shown here is derived from an EMBL/GenBank/DDBJ whole genome shotgun (WGS) entry which is preliminary data.</text>
</comment>
<sequence>MGRAVVDFEIEGLDGKALRGFYKDLFDWDAHVDASNPAEYGMLLRDDNLDASGNGLGGAIAQVPEIPSTTWQGKTRAEGHSGQVTVFVEVPSVEEALARAEELGGRRMLGPDPLFPGVEIGRFEDPEGHLIGLITERRFG</sequence>
<dbReference type="InterPro" id="IPR041581">
    <property type="entry name" value="Glyoxalase_6"/>
</dbReference>
<keyword evidence="3" id="KW-1185">Reference proteome</keyword>
<protein>
    <submittedName>
        <fullName evidence="2">Glyoxalase</fullName>
    </submittedName>
</protein>